<dbReference type="KEGG" id="ssan:NX02_11035"/>
<evidence type="ECO:0000256" key="2">
    <source>
        <dbReference type="ARBA" id="ARBA00022670"/>
    </source>
</evidence>
<dbReference type="STRING" id="1123269.NX02_11035"/>
<evidence type="ECO:0000256" key="4">
    <source>
        <dbReference type="ARBA" id="ARBA00022807"/>
    </source>
</evidence>
<dbReference type="Pfam" id="PF00877">
    <property type="entry name" value="NLPC_P60"/>
    <property type="match status" value="1"/>
</dbReference>
<dbReference type="InterPro" id="IPR038765">
    <property type="entry name" value="Papain-like_cys_pep_sf"/>
</dbReference>
<evidence type="ECO:0000313" key="6">
    <source>
        <dbReference type="EMBL" id="AHE53919.1"/>
    </source>
</evidence>
<feature type="domain" description="NlpC/P60" evidence="5">
    <location>
        <begin position="71"/>
        <end position="191"/>
    </location>
</feature>
<gene>
    <name evidence="6" type="ORF">NX02_11035</name>
</gene>
<evidence type="ECO:0000256" key="3">
    <source>
        <dbReference type="ARBA" id="ARBA00022801"/>
    </source>
</evidence>
<dbReference type="PROSITE" id="PS51935">
    <property type="entry name" value="NLPC_P60"/>
    <property type="match status" value="1"/>
</dbReference>
<dbReference type="GO" id="GO:0006508">
    <property type="term" value="P:proteolysis"/>
    <property type="evidence" value="ECO:0007669"/>
    <property type="project" value="UniProtKB-KW"/>
</dbReference>
<dbReference type="InterPro" id="IPR000064">
    <property type="entry name" value="NLP_P60_dom"/>
</dbReference>
<reference evidence="6 7" key="1">
    <citation type="submission" date="2013-07" db="EMBL/GenBank/DDBJ databases">
        <title>Completed genome of Sphingomonas sanxanigenens NX02.</title>
        <authorList>
            <person name="Ma T."/>
            <person name="Huang H."/>
            <person name="Wu M."/>
            <person name="Li X."/>
            <person name="Li G."/>
        </authorList>
    </citation>
    <scope>NUCLEOTIDE SEQUENCE [LARGE SCALE GENOMIC DNA]</scope>
    <source>
        <strain evidence="6 7">NX02</strain>
    </source>
</reference>
<keyword evidence="3" id="KW-0378">Hydrolase</keyword>
<dbReference type="PATRIC" id="fig|1123269.5.peg.2145"/>
<dbReference type="eggNOG" id="COG0791">
    <property type="taxonomic scope" value="Bacteria"/>
</dbReference>
<dbReference type="Pfam" id="PF18348">
    <property type="entry name" value="SH3_16"/>
    <property type="match status" value="1"/>
</dbReference>
<dbReference type="SUPFAM" id="SSF54001">
    <property type="entry name" value="Cysteine proteinases"/>
    <property type="match status" value="1"/>
</dbReference>
<dbReference type="Gene3D" id="3.90.1720.10">
    <property type="entry name" value="endopeptidase domain like (from Nostoc punctiforme)"/>
    <property type="match status" value="1"/>
</dbReference>
<proteinExistence type="inferred from homology"/>
<dbReference type="EMBL" id="CP006644">
    <property type="protein sequence ID" value="AHE53919.1"/>
    <property type="molecule type" value="Genomic_DNA"/>
</dbReference>
<dbReference type="InterPro" id="IPR041382">
    <property type="entry name" value="SH3_16"/>
</dbReference>
<organism evidence="6 7">
    <name type="scientific">Sphingomonas sanxanigenens DSM 19645 = NX02</name>
    <dbReference type="NCBI Taxonomy" id="1123269"/>
    <lineage>
        <taxon>Bacteria</taxon>
        <taxon>Pseudomonadati</taxon>
        <taxon>Pseudomonadota</taxon>
        <taxon>Alphaproteobacteria</taxon>
        <taxon>Sphingomonadales</taxon>
        <taxon>Sphingomonadaceae</taxon>
        <taxon>Sphingomonas</taxon>
    </lineage>
</organism>
<dbReference type="Proteomes" id="UP000018851">
    <property type="component" value="Chromosome"/>
</dbReference>
<keyword evidence="4" id="KW-0788">Thiol protease</keyword>
<accession>W0A7K3</accession>
<comment type="similarity">
    <text evidence="1">Belongs to the peptidase C40 family.</text>
</comment>
<evidence type="ECO:0000259" key="5">
    <source>
        <dbReference type="PROSITE" id="PS51935"/>
    </source>
</evidence>
<dbReference type="GO" id="GO:0008234">
    <property type="term" value="F:cysteine-type peptidase activity"/>
    <property type="evidence" value="ECO:0007669"/>
    <property type="project" value="UniProtKB-KW"/>
</dbReference>
<keyword evidence="7" id="KW-1185">Reference proteome</keyword>
<name>W0A7K3_9SPHN</name>
<protein>
    <recommendedName>
        <fullName evidence="5">NlpC/P60 domain-containing protein</fullName>
    </recommendedName>
</protein>
<dbReference type="AlphaFoldDB" id="W0A7K3"/>
<sequence>MVCTVAHLPLYDRPGPAGRQTSELLLGEHFAAIDIDGGWAWGYCSHDHYVGYIAMDGLDIGDDRTVRMPVAGHHADPAALARSLVGTPFVAGGRSSAGVDVGGLVQIALAPFGIAAPRDVDLQRNALGTAIDAGGAIGRNDLVFVAGHAGIMADSERLIHASGSAGAVIAEPLADVLARLGRDDLLVRRLGA</sequence>
<evidence type="ECO:0000256" key="1">
    <source>
        <dbReference type="ARBA" id="ARBA00007074"/>
    </source>
</evidence>
<dbReference type="HOGENOM" id="CLU_1414380_0_0_5"/>
<evidence type="ECO:0000313" key="7">
    <source>
        <dbReference type="Proteomes" id="UP000018851"/>
    </source>
</evidence>
<keyword evidence="2" id="KW-0645">Protease</keyword>